<gene>
    <name evidence="2" type="ORF">QRT05_04205</name>
</gene>
<dbReference type="EMBL" id="JAUCGR010000001">
    <property type="protein sequence ID" value="MDM7830524.1"/>
    <property type="molecule type" value="Genomic_DNA"/>
</dbReference>
<accession>A0ABT7S6D2</accession>
<dbReference type="InterPro" id="IPR002933">
    <property type="entry name" value="Peptidase_M20"/>
</dbReference>
<evidence type="ECO:0000313" key="3">
    <source>
        <dbReference type="Proteomes" id="UP001321453"/>
    </source>
</evidence>
<dbReference type="SUPFAM" id="SSF53187">
    <property type="entry name" value="Zn-dependent exopeptidases"/>
    <property type="match status" value="1"/>
</dbReference>
<dbReference type="Proteomes" id="UP001321453">
    <property type="component" value="Unassembled WGS sequence"/>
</dbReference>
<dbReference type="PIRSF" id="PIRSF005962">
    <property type="entry name" value="Pept_M20D_amidohydro"/>
    <property type="match status" value="1"/>
</dbReference>
<evidence type="ECO:0000313" key="2">
    <source>
        <dbReference type="EMBL" id="MDM7830524.1"/>
    </source>
</evidence>
<proteinExistence type="predicted"/>
<dbReference type="Gene3D" id="3.40.630.10">
    <property type="entry name" value="Zn peptidases"/>
    <property type="match status" value="1"/>
</dbReference>
<dbReference type="Pfam" id="PF01546">
    <property type="entry name" value="Peptidase_M20"/>
    <property type="match status" value="1"/>
</dbReference>
<comment type="caution">
    <text evidence="2">The sequence shown here is derived from an EMBL/GenBank/DDBJ whole genome shotgun (WGS) entry which is preliminary data.</text>
</comment>
<dbReference type="RefSeq" id="WP_289445557.1">
    <property type="nucleotide sequence ID" value="NZ_JAUCGR010000001.1"/>
</dbReference>
<dbReference type="PANTHER" id="PTHR11014">
    <property type="entry name" value="PEPTIDASE M20 FAMILY MEMBER"/>
    <property type="match status" value="1"/>
</dbReference>
<keyword evidence="3" id="KW-1185">Reference proteome</keyword>
<dbReference type="InterPro" id="IPR011650">
    <property type="entry name" value="Peptidase_M20_dimer"/>
</dbReference>
<dbReference type="Pfam" id="PF07687">
    <property type="entry name" value="M20_dimer"/>
    <property type="match status" value="1"/>
</dbReference>
<evidence type="ECO:0000259" key="1">
    <source>
        <dbReference type="Pfam" id="PF07687"/>
    </source>
</evidence>
<protein>
    <submittedName>
        <fullName evidence="2">M20 family metallopeptidase</fullName>
    </submittedName>
</protein>
<organism evidence="2 3">
    <name type="scientific">Cellulomonas edaphi</name>
    <dbReference type="NCBI Taxonomy" id="3053468"/>
    <lineage>
        <taxon>Bacteria</taxon>
        <taxon>Bacillati</taxon>
        <taxon>Actinomycetota</taxon>
        <taxon>Actinomycetes</taxon>
        <taxon>Micrococcales</taxon>
        <taxon>Cellulomonadaceae</taxon>
        <taxon>Cellulomonas</taxon>
    </lineage>
</organism>
<feature type="domain" description="Peptidase M20 dimerisation" evidence="1">
    <location>
        <begin position="197"/>
        <end position="293"/>
    </location>
</feature>
<sequence length="409" mass="42683">MPLSDQLLADLRTDASAQLPQVAALRHALHRVPEIGLELPLTQALVLEALADLDLEISTGRGLHSVTAVLRGARPGPAVLLRGDMDALPVTEDSGEEFTSEHPGVMHACGHDQHVAGLVGAARLLAARRDQIAGSVVFMFQPGEEGDGGAQHMIDEGVLDAAGERVMAAYGVHVAAGLLPPGVVSGRGGTAMAAADSVRVVVNGRGGHGSAPFRALDPVPVAAEIVLALQSMVTRRFSVFDPVVVTVGSIQAGTADNIIPSSAELKITVRTFSRESWEAAPALLTDVCEHVAAAHGLTATVDYRRGYPVTVNTPGEVDRTARLTRGLFGEQAWFTMPEPLAGAEDFSFVLQEVPGAFVFVSATLPGLDPRTAPYNHSAQARFSDDALAIGPALLAALALDRLGDEAVAR</sequence>
<dbReference type="NCBIfam" id="TIGR01891">
    <property type="entry name" value="amidohydrolases"/>
    <property type="match status" value="1"/>
</dbReference>
<dbReference type="Gene3D" id="3.30.70.360">
    <property type="match status" value="1"/>
</dbReference>
<dbReference type="SUPFAM" id="SSF55031">
    <property type="entry name" value="Bacterial exopeptidase dimerisation domain"/>
    <property type="match status" value="1"/>
</dbReference>
<name>A0ABT7S6D2_9CELL</name>
<dbReference type="InterPro" id="IPR036264">
    <property type="entry name" value="Bact_exopeptidase_dim_dom"/>
</dbReference>
<dbReference type="PANTHER" id="PTHR11014:SF63">
    <property type="entry name" value="METALLOPEPTIDASE, PUTATIVE (AFU_ORTHOLOGUE AFUA_6G09600)-RELATED"/>
    <property type="match status" value="1"/>
</dbReference>
<dbReference type="CDD" id="cd03886">
    <property type="entry name" value="M20_Acy1"/>
    <property type="match status" value="1"/>
</dbReference>
<dbReference type="InterPro" id="IPR017439">
    <property type="entry name" value="Amidohydrolase"/>
</dbReference>
<reference evidence="2 3" key="1">
    <citation type="submission" date="2023-06" db="EMBL/GenBank/DDBJ databases">
        <title>Cellulomonas sp. MW9 Whole genome sequence.</title>
        <authorList>
            <person name="Park S."/>
        </authorList>
    </citation>
    <scope>NUCLEOTIDE SEQUENCE [LARGE SCALE GENOMIC DNA]</scope>
    <source>
        <strain evidence="2 3">MW9</strain>
    </source>
</reference>